<dbReference type="CDD" id="cd00167">
    <property type="entry name" value="SANT"/>
    <property type="match status" value="1"/>
</dbReference>
<keyword evidence="1" id="KW-0479">Metal-binding</keyword>
<dbReference type="Pfam" id="PF22941">
    <property type="entry name" value="TADA2A-like_3rd"/>
    <property type="match status" value="1"/>
</dbReference>
<dbReference type="EMBL" id="MLAK01000612">
    <property type="protein sequence ID" value="OHT10426.1"/>
    <property type="molecule type" value="Genomic_DNA"/>
</dbReference>
<dbReference type="SUPFAM" id="SSF57850">
    <property type="entry name" value="RING/U-box"/>
    <property type="match status" value="1"/>
</dbReference>
<proteinExistence type="predicted"/>
<dbReference type="SUPFAM" id="SSF46689">
    <property type="entry name" value="Homeodomain-like"/>
    <property type="match status" value="2"/>
</dbReference>
<gene>
    <name evidence="8" type="ORF">TRFO_20310</name>
</gene>
<keyword evidence="2 4" id="KW-0863">Zinc-finger</keyword>
<evidence type="ECO:0000313" key="8">
    <source>
        <dbReference type="EMBL" id="OHT10426.1"/>
    </source>
</evidence>
<protein>
    <submittedName>
        <fullName evidence="8">Myb-like DNA-binding domain containing protein</fullName>
    </submittedName>
</protein>
<dbReference type="GO" id="GO:0005634">
    <property type="term" value="C:nucleus"/>
    <property type="evidence" value="ECO:0007669"/>
    <property type="project" value="TreeGrafter"/>
</dbReference>
<dbReference type="GO" id="GO:0006338">
    <property type="term" value="P:chromatin remodeling"/>
    <property type="evidence" value="ECO:0007669"/>
    <property type="project" value="TreeGrafter"/>
</dbReference>
<keyword evidence="3" id="KW-0862">Zinc</keyword>
<dbReference type="Pfam" id="PF25299">
    <property type="entry name" value="ZZ_ADA2"/>
    <property type="match status" value="1"/>
</dbReference>
<dbReference type="PANTHER" id="PTHR12374:SF20">
    <property type="entry name" value="TRANSCRIPTIONAL ADAPTER 2-ALPHA"/>
    <property type="match status" value="1"/>
</dbReference>
<dbReference type="InterPro" id="IPR001005">
    <property type="entry name" value="SANT/Myb"/>
</dbReference>
<dbReference type="InterPro" id="IPR055141">
    <property type="entry name" value="TADA2A_B-like_dom"/>
</dbReference>
<dbReference type="Pfam" id="PF00249">
    <property type="entry name" value="Myb_DNA-binding"/>
    <property type="match status" value="1"/>
</dbReference>
<dbReference type="SMART" id="SM00717">
    <property type="entry name" value="SANT"/>
    <property type="match status" value="1"/>
</dbReference>
<evidence type="ECO:0000259" key="6">
    <source>
        <dbReference type="PROSITE" id="PS50135"/>
    </source>
</evidence>
<dbReference type="PANTHER" id="PTHR12374">
    <property type="entry name" value="TRANSCRIPTIONAL ADAPTOR 2 ADA2 -RELATED"/>
    <property type="match status" value="1"/>
</dbReference>
<dbReference type="GO" id="GO:0003713">
    <property type="term" value="F:transcription coactivator activity"/>
    <property type="evidence" value="ECO:0007669"/>
    <property type="project" value="TreeGrafter"/>
</dbReference>
<dbReference type="InterPro" id="IPR009057">
    <property type="entry name" value="Homeodomain-like_sf"/>
</dbReference>
<dbReference type="GO" id="GO:0003677">
    <property type="term" value="F:DNA binding"/>
    <property type="evidence" value="ECO:0007669"/>
    <property type="project" value="UniProtKB-KW"/>
</dbReference>
<dbReference type="OrthoDB" id="270417at2759"/>
<dbReference type="PROSITE" id="PS50090">
    <property type="entry name" value="MYB_LIKE"/>
    <property type="match status" value="1"/>
</dbReference>
<evidence type="ECO:0000259" key="5">
    <source>
        <dbReference type="PROSITE" id="PS50090"/>
    </source>
</evidence>
<keyword evidence="9" id="KW-1185">Reference proteome</keyword>
<evidence type="ECO:0000256" key="1">
    <source>
        <dbReference type="ARBA" id="ARBA00022723"/>
    </source>
</evidence>
<dbReference type="GO" id="GO:0003682">
    <property type="term" value="F:chromatin binding"/>
    <property type="evidence" value="ECO:0007669"/>
    <property type="project" value="TreeGrafter"/>
</dbReference>
<dbReference type="Gene3D" id="3.30.60.90">
    <property type="match status" value="1"/>
</dbReference>
<name>A0A1J4KHA9_9EUKA</name>
<feature type="domain" description="SANT" evidence="7">
    <location>
        <begin position="79"/>
        <end position="131"/>
    </location>
</feature>
<evidence type="ECO:0000256" key="2">
    <source>
        <dbReference type="ARBA" id="ARBA00022771"/>
    </source>
</evidence>
<dbReference type="Proteomes" id="UP000179807">
    <property type="component" value="Unassembled WGS sequence"/>
</dbReference>
<dbReference type="RefSeq" id="XP_068363562.1">
    <property type="nucleotide sequence ID" value="XM_068501324.1"/>
</dbReference>
<dbReference type="GO" id="GO:0006357">
    <property type="term" value="P:regulation of transcription by RNA polymerase II"/>
    <property type="evidence" value="ECO:0007669"/>
    <property type="project" value="TreeGrafter"/>
</dbReference>
<feature type="domain" description="Myb-like" evidence="5">
    <location>
        <begin position="84"/>
        <end position="127"/>
    </location>
</feature>
<dbReference type="SMART" id="SM00291">
    <property type="entry name" value="ZnF_ZZ"/>
    <property type="match status" value="1"/>
</dbReference>
<dbReference type="FunFam" id="1.10.10.10:FF:000087">
    <property type="entry name" value="Transcriptional adapter 2"/>
    <property type="match status" value="1"/>
</dbReference>
<accession>A0A1J4KHA9</accession>
<dbReference type="GeneID" id="94836028"/>
<organism evidence="8 9">
    <name type="scientific">Tritrichomonas foetus</name>
    <dbReference type="NCBI Taxonomy" id="1144522"/>
    <lineage>
        <taxon>Eukaryota</taxon>
        <taxon>Metamonada</taxon>
        <taxon>Parabasalia</taxon>
        <taxon>Tritrichomonadida</taxon>
        <taxon>Tritrichomonadidae</taxon>
        <taxon>Tritrichomonas</taxon>
    </lineage>
</organism>
<sequence length="429" mass="49599">MEESDDTTSNKSQNFRSTRKKMKHTCATCNREIIDENFIRCTVCKGFILCLECFSVGYEKDSHIRTHRFVFMNPSTDPIFSKDWTAEEELLLIHSIGLCGIGNWVDVASQMKTKSAIECEIHYFQVYLGSSKAPLPDCSLPVQDPIPLPPPLPFDTSPRESWPSDGHEKNLMLQNKQTKTTPAEISGYMPRRHEFEDEFNDDAERLLDLMTFDADDTENSIDEKCKLLELYNSQIRERKIRTKVVEEWKIQYKKFKTLGGSTSKEREIDQKIITLAQFIGKKKAETLADSLHRLSRNEGIIEMRQQWQRNGVQTLHEGFLFNKLEAMVKDNKVQDSEISKWNKAIAEYNQEHGSVSTEDEKLLNEHEAELCKTEEIQPPIYSALKDLFIRECAVRDGLTKEEALRMTPEMTKQAETVYDFLISVGWISE</sequence>
<evidence type="ECO:0000313" key="9">
    <source>
        <dbReference type="Proteomes" id="UP000179807"/>
    </source>
</evidence>
<comment type="caution">
    <text evidence="8">The sequence shown here is derived from an EMBL/GenBank/DDBJ whole genome shotgun (WGS) entry which is preliminary data.</text>
</comment>
<dbReference type="Gene3D" id="1.10.10.60">
    <property type="entry name" value="Homeodomain-like"/>
    <property type="match status" value="1"/>
</dbReference>
<dbReference type="InterPro" id="IPR017884">
    <property type="entry name" value="SANT_dom"/>
</dbReference>
<dbReference type="Gene3D" id="1.10.10.10">
    <property type="entry name" value="Winged helix-like DNA-binding domain superfamily/Winged helix DNA-binding domain"/>
    <property type="match status" value="1"/>
</dbReference>
<dbReference type="GO" id="GO:0008270">
    <property type="term" value="F:zinc ion binding"/>
    <property type="evidence" value="ECO:0007669"/>
    <property type="project" value="UniProtKB-KW"/>
</dbReference>
<feature type="domain" description="ZZ-type" evidence="6">
    <location>
        <begin position="21"/>
        <end position="77"/>
    </location>
</feature>
<dbReference type="AlphaFoldDB" id="A0A1J4KHA9"/>
<reference evidence="8" key="1">
    <citation type="submission" date="2016-10" db="EMBL/GenBank/DDBJ databases">
        <authorList>
            <person name="Benchimol M."/>
            <person name="Almeida L.G."/>
            <person name="Vasconcelos A.T."/>
            <person name="Perreira-Neves A."/>
            <person name="Rosa I.A."/>
            <person name="Tasca T."/>
            <person name="Bogo M.R."/>
            <person name="de Souza W."/>
        </authorList>
    </citation>
    <scope>NUCLEOTIDE SEQUENCE [LARGE SCALE GENOMIC DNA]</scope>
    <source>
        <strain evidence="8">K</strain>
    </source>
</reference>
<dbReference type="VEuPathDB" id="TrichDB:TRFO_20310"/>
<dbReference type="InterPro" id="IPR036388">
    <property type="entry name" value="WH-like_DNA-bd_sf"/>
</dbReference>
<evidence type="ECO:0000259" key="7">
    <source>
        <dbReference type="PROSITE" id="PS51293"/>
    </source>
</evidence>
<dbReference type="InterPro" id="IPR000433">
    <property type="entry name" value="Znf_ZZ"/>
</dbReference>
<dbReference type="FunFam" id="1.10.10.60:FF:000110">
    <property type="entry name" value="Transcriptional adapter"/>
    <property type="match status" value="1"/>
</dbReference>
<evidence type="ECO:0000256" key="3">
    <source>
        <dbReference type="ARBA" id="ARBA00022833"/>
    </source>
</evidence>
<dbReference type="InterPro" id="IPR043145">
    <property type="entry name" value="Znf_ZZ_sf"/>
</dbReference>
<dbReference type="PROSITE" id="PS51293">
    <property type="entry name" value="SANT"/>
    <property type="match status" value="1"/>
</dbReference>
<evidence type="ECO:0000256" key="4">
    <source>
        <dbReference type="PROSITE-ProRule" id="PRU00228"/>
    </source>
</evidence>
<dbReference type="PROSITE" id="PS50135">
    <property type="entry name" value="ZF_ZZ_2"/>
    <property type="match status" value="1"/>
</dbReference>